<dbReference type="InterPro" id="IPR043128">
    <property type="entry name" value="Rev_trsase/Diguanyl_cyclase"/>
</dbReference>
<dbReference type="PANTHER" id="PTHR45138">
    <property type="entry name" value="REGULATORY COMPONENTS OF SENSORY TRANSDUCTION SYSTEM"/>
    <property type="match status" value="1"/>
</dbReference>
<dbReference type="NCBIfam" id="TIGR00254">
    <property type="entry name" value="GGDEF"/>
    <property type="match status" value="1"/>
</dbReference>
<dbReference type="GO" id="GO:0052621">
    <property type="term" value="F:diguanylate cyclase activity"/>
    <property type="evidence" value="ECO:0007669"/>
    <property type="project" value="UniProtKB-EC"/>
</dbReference>
<dbReference type="Gene3D" id="3.30.70.270">
    <property type="match status" value="1"/>
</dbReference>
<feature type="transmembrane region" description="Helical" evidence="4">
    <location>
        <begin position="196"/>
        <end position="214"/>
    </location>
</feature>
<dbReference type="EC" id="2.7.7.65" evidence="1"/>
<evidence type="ECO:0000256" key="3">
    <source>
        <dbReference type="SAM" id="MobiDB-lite"/>
    </source>
</evidence>
<dbReference type="GO" id="GO:0043709">
    <property type="term" value="P:cell adhesion involved in single-species biofilm formation"/>
    <property type="evidence" value="ECO:0007669"/>
    <property type="project" value="TreeGrafter"/>
</dbReference>
<dbReference type="GO" id="GO:1902201">
    <property type="term" value="P:negative regulation of bacterial-type flagellum-dependent cell motility"/>
    <property type="evidence" value="ECO:0007669"/>
    <property type="project" value="TreeGrafter"/>
</dbReference>
<evidence type="ECO:0000313" key="9">
    <source>
        <dbReference type="Proteomes" id="UP000626180"/>
    </source>
</evidence>
<evidence type="ECO:0000313" key="8">
    <source>
        <dbReference type="Proteomes" id="UP000250443"/>
    </source>
</evidence>
<keyword evidence="9" id="KW-1185">Reference proteome</keyword>
<feature type="transmembrane region" description="Helical" evidence="4">
    <location>
        <begin position="126"/>
        <end position="145"/>
    </location>
</feature>
<dbReference type="Proteomes" id="UP000626180">
    <property type="component" value="Unassembled WGS sequence"/>
</dbReference>
<dbReference type="Pfam" id="PF00990">
    <property type="entry name" value="GGDEF"/>
    <property type="match status" value="2"/>
</dbReference>
<organism evidence="7 8">
    <name type="scientific">Pseudomonas luteola</name>
    <dbReference type="NCBI Taxonomy" id="47886"/>
    <lineage>
        <taxon>Bacteria</taxon>
        <taxon>Pseudomonadati</taxon>
        <taxon>Pseudomonadota</taxon>
        <taxon>Gammaproteobacteria</taxon>
        <taxon>Pseudomonadales</taxon>
        <taxon>Pseudomonadaceae</taxon>
        <taxon>Pseudomonas</taxon>
    </lineage>
</organism>
<reference evidence="6 9" key="2">
    <citation type="submission" date="2020-10" db="EMBL/GenBank/DDBJ databases">
        <title>Genome sequences of Pseudomonas isolates.</title>
        <authorList>
            <person name="Wessels L."/>
            <person name="Reich F."/>
            <person name="Hammerl J."/>
        </authorList>
    </citation>
    <scope>NUCLEOTIDE SEQUENCE [LARGE SCALE GENOMIC DNA]</scope>
    <source>
        <strain evidence="6 9">20-MO00624-0</strain>
    </source>
</reference>
<proteinExistence type="predicted"/>
<dbReference type="SMART" id="SM00267">
    <property type="entry name" value="GGDEF"/>
    <property type="match status" value="1"/>
</dbReference>
<keyword evidence="4" id="KW-0812">Transmembrane</keyword>
<dbReference type="InterPro" id="IPR000160">
    <property type="entry name" value="GGDEF_dom"/>
</dbReference>
<evidence type="ECO:0000313" key="7">
    <source>
        <dbReference type="EMBL" id="SPZ09799.1"/>
    </source>
</evidence>
<dbReference type="EMBL" id="UAUF01000013">
    <property type="protein sequence ID" value="SPZ09799.1"/>
    <property type="molecule type" value="Genomic_DNA"/>
</dbReference>
<gene>
    <name evidence="7" type="primary">pleD_5</name>
    <name evidence="6" type="ORF">IRZ65_00480</name>
    <name evidence="7" type="ORF">NCTC11842_03383</name>
</gene>
<dbReference type="PANTHER" id="PTHR45138:SF9">
    <property type="entry name" value="DIGUANYLATE CYCLASE DGCM-RELATED"/>
    <property type="match status" value="1"/>
</dbReference>
<dbReference type="SUPFAM" id="SSF55073">
    <property type="entry name" value="Nucleotide cyclase"/>
    <property type="match status" value="1"/>
</dbReference>
<accession>A0A2X2ENC7</accession>
<evidence type="ECO:0000313" key="6">
    <source>
        <dbReference type="EMBL" id="MBF8639155.1"/>
    </source>
</evidence>
<feature type="transmembrane region" description="Helical" evidence="4">
    <location>
        <begin position="63"/>
        <end position="83"/>
    </location>
</feature>
<dbReference type="Proteomes" id="UP000250443">
    <property type="component" value="Unassembled WGS sequence"/>
</dbReference>
<feature type="transmembrane region" description="Helical" evidence="4">
    <location>
        <begin position="165"/>
        <end position="189"/>
    </location>
</feature>
<feature type="transmembrane region" description="Helical" evidence="4">
    <location>
        <begin position="12"/>
        <end position="29"/>
    </location>
</feature>
<feature type="region of interest" description="Disordered" evidence="3">
    <location>
        <begin position="407"/>
        <end position="428"/>
    </location>
</feature>
<name>A0A2X2ENC7_PSELU</name>
<dbReference type="CDD" id="cd01949">
    <property type="entry name" value="GGDEF"/>
    <property type="match status" value="1"/>
</dbReference>
<keyword evidence="4" id="KW-0472">Membrane</keyword>
<feature type="transmembrane region" description="Helical" evidence="4">
    <location>
        <begin position="95"/>
        <end position="114"/>
    </location>
</feature>
<reference evidence="7 8" key="1">
    <citation type="submission" date="2018-06" db="EMBL/GenBank/DDBJ databases">
        <authorList>
            <consortium name="Pathogen Informatics"/>
            <person name="Doyle S."/>
        </authorList>
    </citation>
    <scope>NUCLEOTIDE SEQUENCE [LARGE SCALE GENOMIC DNA]</scope>
    <source>
        <strain evidence="7 8">NCTC11842</strain>
    </source>
</reference>
<comment type="catalytic activity">
    <reaction evidence="2">
        <text>2 GTP = 3',3'-c-di-GMP + 2 diphosphate</text>
        <dbReference type="Rhea" id="RHEA:24898"/>
        <dbReference type="ChEBI" id="CHEBI:33019"/>
        <dbReference type="ChEBI" id="CHEBI:37565"/>
        <dbReference type="ChEBI" id="CHEBI:58805"/>
        <dbReference type="EC" id="2.7.7.65"/>
    </reaction>
</comment>
<keyword evidence="4" id="KW-1133">Transmembrane helix</keyword>
<feature type="compositionally biased region" description="Basic and acidic residues" evidence="3">
    <location>
        <begin position="347"/>
        <end position="367"/>
    </location>
</feature>
<dbReference type="InterPro" id="IPR029787">
    <property type="entry name" value="Nucleotide_cyclase"/>
</dbReference>
<evidence type="ECO:0000256" key="1">
    <source>
        <dbReference type="ARBA" id="ARBA00012528"/>
    </source>
</evidence>
<dbReference type="EMBL" id="JADMCD010000001">
    <property type="protein sequence ID" value="MBF8639155.1"/>
    <property type="molecule type" value="Genomic_DNA"/>
</dbReference>
<dbReference type="AlphaFoldDB" id="A0A2X2ENC7"/>
<feature type="transmembrane region" description="Helical" evidence="4">
    <location>
        <begin position="35"/>
        <end position="56"/>
    </location>
</feature>
<protein>
    <recommendedName>
        <fullName evidence="1">diguanylate cyclase</fullName>
        <ecNumber evidence="1">2.7.7.65</ecNumber>
    </recommendedName>
</protein>
<sequence>MRNRFSQSPIHFAPPLFLAMVAWLLSLYWPGTAFMASLFSVLPTLLVLLGGAFCVVYQRQSQLFSLVTLYIAHFSLSLQVSHYQQTHTLNPETPLVFHLATVMTPLLIGIYCVWQVKAHLLQDSIARLTLLIVATVVPLALGRVYPEAMLHAVDTIYWPMLHGDWMKLAQLAYFTFIVGLGLVITRYVLLPRPQTAAPIVAIGCLMWMWSKVFIEPQILDVMISFVQLIIIGSVIHETFYMAFRDELTGIPGRRALNERLSRLGNQYVIAMADVDHFKKFNDTHGHDVGDQVLKLVASKMRKVGGGGSAYRYGGEEFTLLFPGKTLEECLPHLEAVRRSIEEYPLRIRDKQSRPQDDERGREQRGSGEAKTVFITVSMGVAERGVAARTPEEVIKCADQALYKAKGAGRNNVMPYGQNAQPASRVRRA</sequence>
<evidence type="ECO:0000256" key="4">
    <source>
        <dbReference type="SAM" id="Phobius"/>
    </source>
</evidence>
<feature type="domain" description="GGDEF" evidence="5">
    <location>
        <begin position="265"/>
        <end position="417"/>
    </location>
</feature>
<dbReference type="InterPro" id="IPR050469">
    <property type="entry name" value="Diguanylate_Cyclase"/>
</dbReference>
<dbReference type="GO" id="GO:0005886">
    <property type="term" value="C:plasma membrane"/>
    <property type="evidence" value="ECO:0007669"/>
    <property type="project" value="TreeGrafter"/>
</dbReference>
<evidence type="ECO:0000259" key="5">
    <source>
        <dbReference type="PROSITE" id="PS50887"/>
    </source>
</evidence>
<evidence type="ECO:0000256" key="2">
    <source>
        <dbReference type="ARBA" id="ARBA00034247"/>
    </source>
</evidence>
<dbReference type="PROSITE" id="PS50887">
    <property type="entry name" value="GGDEF"/>
    <property type="match status" value="1"/>
</dbReference>
<feature type="region of interest" description="Disordered" evidence="3">
    <location>
        <begin position="347"/>
        <end position="368"/>
    </location>
</feature>